<evidence type="ECO:0000256" key="3">
    <source>
        <dbReference type="ARBA" id="ARBA00006501"/>
    </source>
</evidence>
<evidence type="ECO:0000256" key="4">
    <source>
        <dbReference type="ARBA" id="ARBA00017504"/>
    </source>
</evidence>
<dbReference type="Proteomes" id="UP000654401">
    <property type="component" value="Unassembled WGS sequence"/>
</dbReference>
<comment type="cofactor">
    <cofactor evidence="14 15">
        <name>heme b</name>
        <dbReference type="ChEBI" id="CHEBI:60344"/>
    </cofactor>
    <text evidence="14 15">Binds 1 heme b (iron(II)-protoporphyrin IX) group per subunit.</text>
</comment>
<comment type="function">
    <text evidence="14 15">Catalyzes the oxidation of protoporphyrinogen IX to protoporphyrin IX.</text>
</comment>
<feature type="transmembrane region" description="Helical" evidence="14">
    <location>
        <begin position="149"/>
        <end position="167"/>
    </location>
</feature>
<dbReference type="NCBIfam" id="TIGR00701">
    <property type="entry name" value="protoporphyrinogen oxidase HemJ"/>
    <property type="match status" value="1"/>
</dbReference>
<comment type="pathway">
    <text evidence="2 14 15">Porphyrin-containing compound metabolism; protoporphyrin-IX biosynthesis; protoporphyrin-IX from protoporphyrinogen-IX: step 1/1.</text>
</comment>
<proteinExistence type="inferred from homology"/>
<dbReference type="EC" id="1.3.99.-" evidence="14 15"/>
<comment type="similarity">
    <text evidence="3 14 15">Belongs to the HemJ family.</text>
</comment>
<feature type="transmembrane region" description="Helical" evidence="14">
    <location>
        <begin position="76"/>
        <end position="95"/>
    </location>
</feature>
<dbReference type="GO" id="GO:0070818">
    <property type="term" value="F:protoporphyrinogen oxidase activity"/>
    <property type="evidence" value="ECO:0007669"/>
    <property type="project" value="UniProtKB-UniRule"/>
</dbReference>
<feature type="transmembrane region" description="Helical" evidence="14">
    <location>
        <begin position="107"/>
        <end position="128"/>
    </location>
</feature>
<feature type="binding site" description="axial binding residue" evidence="14">
    <location>
        <position position="36"/>
    </location>
    <ligand>
        <name>heme</name>
        <dbReference type="ChEBI" id="CHEBI:30413"/>
    </ligand>
    <ligandPart>
        <name>Fe</name>
        <dbReference type="ChEBI" id="CHEBI:18248"/>
    </ligandPart>
</feature>
<evidence type="ECO:0000256" key="6">
    <source>
        <dbReference type="ARBA" id="ARBA00022617"/>
    </source>
</evidence>
<comment type="subcellular location">
    <subcellularLocation>
        <location evidence="1 14">Cell membrane</location>
        <topology evidence="1 14">Multi-pass membrane protein</topology>
    </subcellularLocation>
</comment>
<evidence type="ECO:0000256" key="1">
    <source>
        <dbReference type="ARBA" id="ARBA00004651"/>
    </source>
</evidence>
<keyword evidence="9 14" id="KW-1133">Transmembrane helix</keyword>
<evidence type="ECO:0000313" key="17">
    <source>
        <dbReference type="Proteomes" id="UP000654401"/>
    </source>
</evidence>
<comment type="caution">
    <text evidence="16">The sequence shown here is derived from an EMBL/GenBank/DDBJ whole genome shotgun (WGS) entry which is preliminary data.</text>
</comment>
<dbReference type="GO" id="GO:0006782">
    <property type="term" value="P:protoporphyrinogen IX biosynthetic process"/>
    <property type="evidence" value="ECO:0007669"/>
    <property type="project" value="UniProtKB-UniRule"/>
</dbReference>
<dbReference type="HAMAP" id="MF_02239">
    <property type="entry name" value="HemJ"/>
    <property type="match status" value="1"/>
</dbReference>
<evidence type="ECO:0000256" key="14">
    <source>
        <dbReference type="HAMAP-Rule" id="MF_02239"/>
    </source>
</evidence>
<keyword evidence="8 14" id="KW-0479">Metal-binding</keyword>
<sequence>MNRAFLRIVQPIILAVVVGIFYLLFRDSFATAKVIHLLALISWFAGLFYLPRLFVYHAMTDEDAVDQNLKIMEHKLFYYIMTPAMVLTLLAGFWMVELWQWTMPGWLHSKLGLVLLLVIYHYQCWRYLNMFKSGNNQKSHTYYRIFNEIPTLLLIGIVVLVVVKPAMNY</sequence>
<keyword evidence="12 14" id="KW-0472">Membrane</keyword>
<comment type="catalytic activity">
    <reaction evidence="13 14 15">
        <text>protoporphyrinogen IX + 3 A = protoporphyrin IX + 3 AH2</text>
        <dbReference type="Rhea" id="RHEA:62000"/>
        <dbReference type="ChEBI" id="CHEBI:13193"/>
        <dbReference type="ChEBI" id="CHEBI:17499"/>
        <dbReference type="ChEBI" id="CHEBI:57306"/>
        <dbReference type="ChEBI" id="CHEBI:57307"/>
    </reaction>
</comment>
<keyword evidence="7 14" id="KW-0812">Transmembrane</keyword>
<dbReference type="GO" id="GO:0005886">
    <property type="term" value="C:plasma membrane"/>
    <property type="evidence" value="ECO:0007669"/>
    <property type="project" value="UniProtKB-SubCell"/>
</dbReference>
<accession>A0A8J6P9N7</accession>
<evidence type="ECO:0000256" key="15">
    <source>
        <dbReference type="PIRNR" id="PIRNR004638"/>
    </source>
</evidence>
<keyword evidence="5 14" id="KW-1003">Cell membrane</keyword>
<dbReference type="GO" id="GO:0046872">
    <property type="term" value="F:metal ion binding"/>
    <property type="evidence" value="ECO:0007669"/>
    <property type="project" value="UniProtKB-KW"/>
</dbReference>
<dbReference type="PANTHER" id="PTHR40255">
    <property type="entry name" value="UPF0093 MEMBRANE PROTEIN SLR1790"/>
    <property type="match status" value="1"/>
</dbReference>
<keyword evidence="10 14" id="KW-0560">Oxidoreductase</keyword>
<dbReference type="PANTHER" id="PTHR40255:SF1">
    <property type="entry name" value="PROTOPORPHYRINOGEN IX OXIDASE"/>
    <property type="match status" value="1"/>
</dbReference>
<keyword evidence="11 14" id="KW-0408">Iron</keyword>
<evidence type="ECO:0000256" key="13">
    <source>
        <dbReference type="ARBA" id="ARBA00048390"/>
    </source>
</evidence>
<reference evidence="16 17" key="1">
    <citation type="submission" date="2020-08" db="EMBL/GenBank/DDBJ databases">
        <title>Bridging the membrane lipid divide: bacteria of the FCB group superphylum have the potential to synthesize archaeal ether lipids.</title>
        <authorList>
            <person name="Villanueva L."/>
            <person name="Von Meijenfeldt F.A.B."/>
            <person name="Westbye A.B."/>
            <person name="Yadav S."/>
            <person name="Hopmans E.C."/>
            <person name="Dutilh B.E."/>
            <person name="Sinninghe Damste J.S."/>
        </authorList>
    </citation>
    <scope>NUCLEOTIDE SEQUENCE [LARGE SCALE GENOMIC DNA]</scope>
    <source>
        <strain evidence="16">NIOZ-UU100</strain>
    </source>
</reference>
<dbReference type="UniPathway" id="UPA00251">
    <property type="reaction ID" value="UER00324"/>
</dbReference>
<evidence type="ECO:0000256" key="5">
    <source>
        <dbReference type="ARBA" id="ARBA00022475"/>
    </source>
</evidence>
<dbReference type="PIRSF" id="PIRSF004638">
    <property type="entry name" value="UCP004638"/>
    <property type="match status" value="1"/>
</dbReference>
<dbReference type="EMBL" id="JACNFK010000022">
    <property type="protein sequence ID" value="MBC8519352.1"/>
    <property type="molecule type" value="Genomic_DNA"/>
</dbReference>
<comment type="subunit">
    <text evidence="14">Homodimer.</text>
</comment>
<evidence type="ECO:0000256" key="12">
    <source>
        <dbReference type="ARBA" id="ARBA00023136"/>
    </source>
</evidence>
<evidence type="ECO:0000256" key="8">
    <source>
        <dbReference type="ARBA" id="ARBA00022723"/>
    </source>
</evidence>
<dbReference type="AlphaFoldDB" id="A0A8J6P9N7"/>
<feature type="transmembrane region" description="Helical" evidence="14">
    <location>
        <begin position="37"/>
        <end position="55"/>
    </location>
</feature>
<evidence type="ECO:0000256" key="11">
    <source>
        <dbReference type="ARBA" id="ARBA00023004"/>
    </source>
</evidence>
<evidence type="ECO:0000256" key="10">
    <source>
        <dbReference type="ARBA" id="ARBA00023002"/>
    </source>
</evidence>
<protein>
    <recommendedName>
        <fullName evidence="4 14">Protoporphyrinogen IX oxidase</fullName>
        <shortName evidence="14">PPO</shortName>
        <ecNumber evidence="14 15">1.3.99.-</ecNumber>
    </recommendedName>
</protein>
<evidence type="ECO:0000256" key="9">
    <source>
        <dbReference type="ARBA" id="ARBA00022989"/>
    </source>
</evidence>
<dbReference type="Pfam" id="PF03653">
    <property type="entry name" value="UPF0093"/>
    <property type="match status" value="1"/>
</dbReference>
<organism evidence="16 17">
    <name type="scientific">Candidatus Thiopontia autotrophica</name>
    <dbReference type="NCBI Taxonomy" id="2841688"/>
    <lineage>
        <taxon>Bacteria</taxon>
        <taxon>Pseudomonadati</taxon>
        <taxon>Pseudomonadota</taxon>
        <taxon>Gammaproteobacteria</taxon>
        <taxon>Candidatus Thiopontia</taxon>
    </lineage>
</organism>
<gene>
    <name evidence="16" type="primary">hemJ</name>
    <name evidence="16" type="ORF">H8D24_02960</name>
</gene>
<evidence type="ECO:0000313" key="16">
    <source>
        <dbReference type="EMBL" id="MBC8519352.1"/>
    </source>
</evidence>
<evidence type="ECO:0000256" key="7">
    <source>
        <dbReference type="ARBA" id="ARBA00022692"/>
    </source>
</evidence>
<name>A0A8J6P9N7_9GAMM</name>
<evidence type="ECO:0000256" key="2">
    <source>
        <dbReference type="ARBA" id="ARBA00005073"/>
    </source>
</evidence>
<feature type="transmembrane region" description="Helical" evidence="14">
    <location>
        <begin position="5"/>
        <end position="25"/>
    </location>
</feature>
<dbReference type="InterPro" id="IPR005265">
    <property type="entry name" value="HemJ-like"/>
</dbReference>
<keyword evidence="6 14" id="KW-0349">Heme</keyword>
<feature type="binding site" description="axial binding residue" evidence="14">
    <location>
        <position position="110"/>
    </location>
    <ligand>
        <name>heme</name>
        <dbReference type="ChEBI" id="CHEBI:30413"/>
    </ligand>
    <ligandPart>
        <name>Fe</name>
        <dbReference type="ChEBI" id="CHEBI:18248"/>
    </ligandPart>
</feature>